<dbReference type="GO" id="GO:0016020">
    <property type="term" value="C:membrane"/>
    <property type="evidence" value="ECO:0007669"/>
    <property type="project" value="UniProtKB-SubCell"/>
</dbReference>
<dbReference type="GO" id="GO:0016491">
    <property type="term" value="F:oxidoreductase activity"/>
    <property type="evidence" value="ECO:0007669"/>
    <property type="project" value="UniProtKB-KW"/>
</dbReference>
<feature type="transmembrane region" description="Helical" evidence="10">
    <location>
        <begin position="70"/>
        <end position="89"/>
    </location>
</feature>
<name>A0A2M6WYP5_9BACT</name>
<sequence>MMTFDSEYSTSWRNRLSKRLLLIALVLAGAGLADATYLTVEHYRGAIPTCGLTGGCEAVLTSRWSAVGPVPIALLGSVFYAVVFLLTMAAWESTSGREVVWLQRLVTVAFAVTLVLLALQAFVIGSWCAYCLFSAVMVSLLLAVVSFVRYRMRWLSG</sequence>
<keyword evidence="3 10" id="KW-0812">Transmembrane</keyword>
<dbReference type="InterPro" id="IPR044698">
    <property type="entry name" value="VKOR/LTO1"/>
</dbReference>
<evidence type="ECO:0000256" key="1">
    <source>
        <dbReference type="ARBA" id="ARBA00004141"/>
    </source>
</evidence>
<keyword evidence="8" id="KW-1015">Disulfide bond</keyword>
<evidence type="ECO:0000256" key="6">
    <source>
        <dbReference type="ARBA" id="ARBA00023002"/>
    </source>
</evidence>
<evidence type="ECO:0000256" key="2">
    <source>
        <dbReference type="ARBA" id="ARBA00006214"/>
    </source>
</evidence>
<keyword evidence="5 10" id="KW-1133">Transmembrane helix</keyword>
<dbReference type="PANTHER" id="PTHR34573">
    <property type="entry name" value="VKC DOMAIN-CONTAINING PROTEIN"/>
    <property type="match status" value="1"/>
</dbReference>
<comment type="subcellular location">
    <subcellularLocation>
        <location evidence="1">Membrane</location>
        <topology evidence="1">Multi-pass membrane protein</topology>
    </subcellularLocation>
</comment>
<dbReference type="Gene3D" id="1.20.1440.130">
    <property type="entry name" value="VKOR domain"/>
    <property type="match status" value="1"/>
</dbReference>
<dbReference type="CDD" id="cd12916">
    <property type="entry name" value="VKOR_1"/>
    <property type="match status" value="1"/>
</dbReference>
<dbReference type="Proteomes" id="UP000230731">
    <property type="component" value="Unassembled WGS sequence"/>
</dbReference>
<dbReference type="InterPro" id="IPR038354">
    <property type="entry name" value="VKOR_sf"/>
</dbReference>
<dbReference type="PANTHER" id="PTHR34573:SF1">
    <property type="entry name" value="VITAMIN K EPOXIDE REDUCTASE DOMAIN-CONTAINING PROTEIN"/>
    <property type="match status" value="1"/>
</dbReference>
<keyword evidence="6" id="KW-0560">Oxidoreductase</keyword>
<reference evidence="13" key="1">
    <citation type="submission" date="2017-09" db="EMBL/GenBank/DDBJ databases">
        <title>Depth-based differentiation of microbial function through sediment-hosted aquifers and enrichment of novel symbionts in the deep terrestrial subsurface.</title>
        <authorList>
            <person name="Probst A.J."/>
            <person name="Ladd B."/>
            <person name="Jarett J.K."/>
            <person name="Geller-Mcgrath D.E."/>
            <person name="Sieber C.M.K."/>
            <person name="Emerson J.B."/>
            <person name="Anantharaman K."/>
            <person name="Thomas B.C."/>
            <person name="Malmstrom R."/>
            <person name="Stieglmeier M."/>
            <person name="Klingl A."/>
            <person name="Woyke T."/>
            <person name="Ryan C.M."/>
            <person name="Banfield J.F."/>
        </authorList>
    </citation>
    <scope>NUCLEOTIDE SEQUENCE [LARGE SCALE GENOMIC DNA]</scope>
</reference>
<keyword evidence="9" id="KW-0676">Redox-active center</keyword>
<dbReference type="GO" id="GO:0048038">
    <property type="term" value="F:quinone binding"/>
    <property type="evidence" value="ECO:0007669"/>
    <property type="project" value="UniProtKB-KW"/>
</dbReference>
<evidence type="ECO:0000256" key="4">
    <source>
        <dbReference type="ARBA" id="ARBA00022719"/>
    </source>
</evidence>
<feature type="domain" description="Vitamin K epoxide reductase" evidence="11">
    <location>
        <begin position="17"/>
        <end position="149"/>
    </location>
</feature>
<protein>
    <recommendedName>
        <fullName evidence="11">Vitamin K epoxide reductase domain-containing protein</fullName>
    </recommendedName>
</protein>
<evidence type="ECO:0000313" key="13">
    <source>
        <dbReference type="Proteomes" id="UP000230731"/>
    </source>
</evidence>
<dbReference type="Pfam" id="PF07884">
    <property type="entry name" value="VKOR"/>
    <property type="match status" value="1"/>
</dbReference>
<organism evidence="12 13">
    <name type="scientific">Candidatus Andersenbacteria bacterium CG10_big_fil_rev_8_21_14_0_10_54_11</name>
    <dbReference type="NCBI Taxonomy" id="1974485"/>
    <lineage>
        <taxon>Bacteria</taxon>
        <taxon>Candidatus Anderseniibacteriota</taxon>
    </lineage>
</organism>
<evidence type="ECO:0000256" key="5">
    <source>
        <dbReference type="ARBA" id="ARBA00022989"/>
    </source>
</evidence>
<evidence type="ECO:0000256" key="9">
    <source>
        <dbReference type="ARBA" id="ARBA00023284"/>
    </source>
</evidence>
<dbReference type="EMBL" id="PEZP01000040">
    <property type="protein sequence ID" value="PIT97913.1"/>
    <property type="molecule type" value="Genomic_DNA"/>
</dbReference>
<evidence type="ECO:0000256" key="10">
    <source>
        <dbReference type="SAM" id="Phobius"/>
    </source>
</evidence>
<comment type="caution">
    <text evidence="12">The sequence shown here is derived from an EMBL/GenBank/DDBJ whole genome shotgun (WGS) entry which is preliminary data.</text>
</comment>
<evidence type="ECO:0000313" key="12">
    <source>
        <dbReference type="EMBL" id="PIT97913.1"/>
    </source>
</evidence>
<comment type="similarity">
    <text evidence="2">Belongs to the VKOR family.</text>
</comment>
<feature type="transmembrane region" description="Helical" evidence="10">
    <location>
        <begin position="127"/>
        <end position="148"/>
    </location>
</feature>
<accession>A0A2M6WYP5</accession>
<gene>
    <name evidence="12" type="ORF">COT71_03605</name>
</gene>
<keyword evidence="4" id="KW-0874">Quinone</keyword>
<feature type="transmembrane region" description="Helical" evidence="10">
    <location>
        <begin position="101"/>
        <end position="121"/>
    </location>
</feature>
<dbReference type="SMART" id="SM00756">
    <property type="entry name" value="VKc"/>
    <property type="match status" value="1"/>
</dbReference>
<dbReference type="InterPro" id="IPR012932">
    <property type="entry name" value="VKOR"/>
</dbReference>
<keyword evidence="7 10" id="KW-0472">Membrane</keyword>
<dbReference type="AlphaFoldDB" id="A0A2M6WYP5"/>
<evidence type="ECO:0000256" key="8">
    <source>
        <dbReference type="ARBA" id="ARBA00023157"/>
    </source>
</evidence>
<evidence type="ECO:0000256" key="3">
    <source>
        <dbReference type="ARBA" id="ARBA00022692"/>
    </source>
</evidence>
<proteinExistence type="inferred from homology"/>
<evidence type="ECO:0000259" key="11">
    <source>
        <dbReference type="SMART" id="SM00756"/>
    </source>
</evidence>
<evidence type="ECO:0000256" key="7">
    <source>
        <dbReference type="ARBA" id="ARBA00023136"/>
    </source>
</evidence>